<gene>
    <name evidence="1" type="ORF">EM808_15730</name>
</gene>
<reference evidence="1 2" key="1">
    <citation type="submission" date="2019-01" db="EMBL/GenBank/DDBJ databases">
        <title>Bacillus sp. M5HDSG1-1, whole genome shotgun sequence.</title>
        <authorList>
            <person name="Tuo L."/>
        </authorList>
    </citation>
    <scope>NUCLEOTIDE SEQUENCE [LARGE SCALE GENOMIC DNA]</scope>
    <source>
        <strain evidence="1 2">M5HDSG1-1</strain>
    </source>
</reference>
<dbReference type="EMBL" id="RZTZ01000006">
    <property type="protein sequence ID" value="RVT60698.1"/>
    <property type="molecule type" value="Genomic_DNA"/>
</dbReference>
<dbReference type="Proteomes" id="UP000288024">
    <property type="component" value="Unassembled WGS sequence"/>
</dbReference>
<name>A0A3S3SJ68_9BACI</name>
<proteinExistence type="predicted"/>
<evidence type="ECO:0000313" key="1">
    <source>
        <dbReference type="EMBL" id="RVT60698.1"/>
    </source>
</evidence>
<sequence length="165" mass="19304">MNENRRDEIHHFLNKLNEREISLGYAGFTISRNMHLEDMQLGYSMDSNGRSLVGTNHGEWRENWFVIGYHDESGDPIFIDINKKSFSVYTAEHGIGEWNPKAISSSFIGFIKISNYLAELSKRTEDTLTNRNSQLSIVDKIILLIKILYYTKRINIPFWFGYFLK</sequence>
<keyword evidence="2" id="KW-1185">Reference proteome</keyword>
<dbReference type="AlphaFoldDB" id="A0A3S3SJ68"/>
<accession>A0A3S3SJ68</accession>
<comment type="caution">
    <text evidence="1">The sequence shown here is derived from an EMBL/GenBank/DDBJ whole genome shotgun (WGS) entry which is preliminary data.</text>
</comment>
<protein>
    <submittedName>
        <fullName evidence="1">Copper resistance protein</fullName>
    </submittedName>
</protein>
<evidence type="ECO:0000313" key="2">
    <source>
        <dbReference type="Proteomes" id="UP000288024"/>
    </source>
</evidence>
<organism evidence="1 2">
    <name type="scientific">Niallia taxi</name>
    <dbReference type="NCBI Taxonomy" id="2499688"/>
    <lineage>
        <taxon>Bacteria</taxon>
        <taxon>Bacillati</taxon>
        <taxon>Bacillota</taxon>
        <taxon>Bacilli</taxon>
        <taxon>Bacillales</taxon>
        <taxon>Bacillaceae</taxon>
        <taxon>Niallia</taxon>
    </lineage>
</organism>